<proteinExistence type="predicted"/>
<dbReference type="PROSITE" id="PS51257">
    <property type="entry name" value="PROKAR_LIPOPROTEIN"/>
    <property type="match status" value="1"/>
</dbReference>
<dbReference type="EMBL" id="FXTN01000002">
    <property type="protein sequence ID" value="SMO48236.1"/>
    <property type="molecule type" value="Genomic_DNA"/>
</dbReference>
<reference evidence="2 3" key="1">
    <citation type="submission" date="2017-05" db="EMBL/GenBank/DDBJ databases">
        <authorList>
            <person name="Varghese N."/>
            <person name="Submissions S."/>
        </authorList>
    </citation>
    <scope>NUCLEOTIDE SEQUENCE [LARGE SCALE GENOMIC DNA]</scope>
    <source>
        <strain evidence="2 3">DSM 19036</strain>
    </source>
</reference>
<evidence type="ECO:0000256" key="1">
    <source>
        <dbReference type="SAM" id="SignalP"/>
    </source>
</evidence>
<gene>
    <name evidence="2" type="ORF">SAMN06265348_102413</name>
</gene>
<name>A0A521BM96_9SPHI</name>
<dbReference type="AlphaFoldDB" id="A0A521BM96"/>
<sequence length="152" mass="17296">MIHVIKILMKAILALFALAVIAGSCTPAADYKSERDEVMKFHDVVMEDHGKLVDNQMKLDTLIKSLSSVKTKYPAIDTLKEKKAMKDVLQRLNTAEELMNDWMHKFEPDVTGKSDADAVAYFKAERIKIGRIDSIYKAEIRLSGDYLSKFRK</sequence>
<feature type="signal peptide" evidence="1">
    <location>
        <begin position="1"/>
        <end position="22"/>
    </location>
</feature>
<accession>A0A521BM96</accession>
<keyword evidence="1" id="KW-0732">Signal</keyword>
<keyword evidence="3" id="KW-1185">Reference proteome</keyword>
<protein>
    <submittedName>
        <fullName evidence="2">Uncharacterized protein</fullName>
    </submittedName>
</protein>
<evidence type="ECO:0000313" key="3">
    <source>
        <dbReference type="Proteomes" id="UP000320300"/>
    </source>
</evidence>
<dbReference type="Proteomes" id="UP000320300">
    <property type="component" value="Unassembled WGS sequence"/>
</dbReference>
<organism evidence="2 3">
    <name type="scientific">Pedobacter westerhofensis</name>
    <dbReference type="NCBI Taxonomy" id="425512"/>
    <lineage>
        <taxon>Bacteria</taxon>
        <taxon>Pseudomonadati</taxon>
        <taxon>Bacteroidota</taxon>
        <taxon>Sphingobacteriia</taxon>
        <taxon>Sphingobacteriales</taxon>
        <taxon>Sphingobacteriaceae</taxon>
        <taxon>Pedobacter</taxon>
    </lineage>
</organism>
<evidence type="ECO:0000313" key="2">
    <source>
        <dbReference type="EMBL" id="SMO48236.1"/>
    </source>
</evidence>
<feature type="chain" id="PRO_5021987294" evidence="1">
    <location>
        <begin position="23"/>
        <end position="152"/>
    </location>
</feature>